<evidence type="ECO:0000256" key="5">
    <source>
        <dbReference type="ARBA" id="ARBA00022605"/>
    </source>
</evidence>
<keyword evidence="14" id="KW-1185">Reference proteome</keyword>
<keyword evidence="6 10" id="KW-0808">Transferase</keyword>
<name>A0ABV8MSR9_9NEIS</name>
<comment type="caution">
    <text evidence="13">The sequence shown here is derived from an EMBL/GenBank/DDBJ whole genome shotgun (WGS) entry which is preliminary data.</text>
</comment>
<dbReference type="RefSeq" id="WP_378164398.1">
    <property type="nucleotide sequence ID" value="NZ_JBHSBU010000001.1"/>
</dbReference>
<evidence type="ECO:0000256" key="4">
    <source>
        <dbReference type="ARBA" id="ARBA00022603"/>
    </source>
</evidence>
<keyword evidence="8 10" id="KW-0862">Zinc</keyword>
<feature type="binding site" evidence="10">
    <location>
        <position position="596"/>
    </location>
    <ligand>
        <name>L-homocysteine</name>
        <dbReference type="ChEBI" id="CHEBI:58199"/>
    </ligand>
</feature>
<evidence type="ECO:0000256" key="1">
    <source>
        <dbReference type="ARBA" id="ARBA00002777"/>
    </source>
</evidence>
<feature type="binding site" evidence="10">
    <location>
        <position position="596"/>
    </location>
    <ligand>
        <name>L-methionine</name>
        <dbReference type="ChEBI" id="CHEBI:57844"/>
    </ligand>
</feature>
<evidence type="ECO:0000256" key="8">
    <source>
        <dbReference type="ARBA" id="ARBA00022833"/>
    </source>
</evidence>
<gene>
    <name evidence="10 13" type="primary">metE</name>
    <name evidence="13" type="ORF">ACFOW7_11750</name>
</gene>
<dbReference type="SUPFAM" id="SSF51726">
    <property type="entry name" value="UROD/MetE-like"/>
    <property type="match status" value="2"/>
</dbReference>
<dbReference type="InterPro" id="IPR002629">
    <property type="entry name" value="Met_Synth_C/arc"/>
</dbReference>
<feature type="active site" description="Proton donor" evidence="10">
    <location>
        <position position="691"/>
    </location>
</feature>
<feature type="binding site" evidence="10">
    <location>
        <begin position="16"/>
        <end position="19"/>
    </location>
    <ligand>
        <name>5-methyltetrahydropteroyltri-L-glutamate</name>
        <dbReference type="ChEBI" id="CHEBI:58207"/>
    </ligand>
</feature>
<dbReference type="NCBIfam" id="NF003556">
    <property type="entry name" value="PRK05222.1"/>
    <property type="match status" value="1"/>
</dbReference>
<evidence type="ECO:0000256" key="3">
    <source>
        <dbReference type="ARBA" id="ARBA00009553"/>
    </source>
</evidence>
<evidence type="ECO:0000256" key="10">
    <source>
        <dbReference type="HAMAP-Rule" id="MF_00172"/>
    </source>
</evidence>
<dbReference type="Gene3D" id="3.20.20.210">
    <property type="match status" value="2"/>
</dbReference>
<protein>
    <recommendedName>
        <fullName evidence="10">5-methyltetrahydropteroyltriglutamate--homocysteine methyltransferase</fullName>
        <ecNumber evidence="10">2.1.1.14</ecNumber>
    </recommendedName>
    <alternativeName>
        <fullName evidence="10">Cobalamin-independent methionine synthase</fullName>
    </alternativeName>
    <alternativeName>
        <fullName evidence="10">Methionine synthase, vitamin-B12 independent isozyme</fullName>
    </alternativeName>
</protein>
<feature type="binding site" evidence="10">
    <location>
        <position position="481"/>
    </location>
    <ligand>
        <name>L-methionine</name>
        <dbReference type="ChEBI" id="CHEBI:57844"/>
    </ligand>
</feature>
<sequence length="764" mass="84779">MLTTHLLGFPRIGARRELKFAQEAFWRNELDEAGLAAVGRDLRLRHWSWQREAGLSLVAAGDFSYYDHVLDTAVLLGGLPARFGFAPDRLDRRQYFELARGNAGQPALEMTKWFDTNYHYLKPEFDADSRFDGGPDWLFDEINEALLAGFQVKPQLVGPLTLLRLARVQGIEPLALVARLLPAYRRVLQRLTALGVAWVQLDEPILGLDLEPEWLAAFAPVYRELAVAGPRILLATYFSGVAERAALLRELPVAAIHLDAVRAPEQVEPLLGNWPLDRVLSLGVVDGRNIWKTNLDTVLDVLEPVKRRLGQRLWLAPSCSLLHVPVDLEQEDGLEAGLRDGLAFARQKLSELAILARALELGRSVSFQALEQQRQARARFAHLPGRQRADVAARLAAAPDAGRSAPYPVRYAAQRARLDLPLLPTTTIGSFPQTTAIRAARGAWQRGDLAEADYLAAMRAEIALAVERQEALGLDMLVHGEAERNDMVEYFSSQLDGFAATRHGWVQSYGSRCVKPPLIWGDVARPQPMTVAWSRYAQSLTDKPMKGMLTGPITLVQWSFVRDDLPRAVVARQIALALRDEVADLDRAGIAAIQIDEPAFREGLPLRRADWPAYLEWAVAAFRLASGCADPATQIHTHMCYSEFEDILPAIAALDADVITIETARSDMTLLDAFAEFAYPNEIGPGVYDIHSPRVPDGAEMQRLLEKALTVIPAERLWVNPDCGLKTRGWSETEAALANMVAAAKRLRSRLAESRQQDKQSVSA</sequence>
<comment type="similarity">
    <text evidence="3 10">Belongs to the vitamin-B12 independent methionine synthase family.</text>
</comment>
<evidence type="ECO:0000256" key="2">
    <source>
        <dbReference type="ARBA" id="ARBA00004681"/>
    </source>
</evidence>
<evidence type="ECO:0000259" key="11">
    <source>
        <dbReference type="Pfam" id="PF01717"/>
    </source>
</evidence>
<accession>A0ABV8MSR9</accession>
<dbReference type="GO" id="GO:0032259">
    <property type="term" value="P:methylation"/>
    <property type="evidence" value="ECO:0007669"/>
    <property type="project" value="UniProtKB-KW"/>
</dbReference>
<feature type="binding site" evidence="10">
    <location>
        <position position="640"/>
    </location>
    <ligand>
        <name>Zn(2+)</name>
        <dbReference type="ChEBI" id="CHEBI:29105"/>
        <note>catalytic</note>
    </ligand>
</feature>
<evidence type="ECO:0000256" key="9">
    <source>
        <dbReference type="ARBA" id="ARBA00023167"/>
    </source>
</evidence>
<feature type="binding site" evidence="10">
    <location>
        <position position="638"/>
    </location>
    <ligand>
        <name>Zn(2+)</name>
        <dbReference type="ChEBI" id="CHEBI:29105"/>
        <note>catalytic</note>
    </ligand>
</feature>
<keyword evidence="7 10" id="KW-0479">Metal-binding</keyword>
<feature type="binding site" evidence="10">
    <location>
        <position position="558"/>
    </location>
    <ligand>
        <name>5-methyltetrahydropteroyltri-L-glutamate</name>
        <dbReference type="ChEBI" id="CHEBI:58207"/>
    </ligand>
</feature>
<dbReference type="Pfam" id="PF08267">
    <property type="entry name" value="Meth_synt_1"/>
    <property type="match status" value="1"/>
</dbReference>
<feature type="binding site" evidence="10">
    <location>
        <begin position="512"/>
        <end position="513"/>
    </location>
    <ligand>
        <name>5-methyltetrahydropteroyltri-L-glutamate</name>
        <dbReference type="ChEBI" id="CHEBI:58207"/>
    </ligand>
</feature>
<dbReference type="Pfam" id="PF01717">
    <property type="entry name" value="Meth_synt_2"/>
    <property type="match status" value="1"/>
</dbReference>
<organism evidence="13 14">
    <name type="scientific">Chitinimonas lacunae</name>
    <dbReference type="NCBI Taxonomy" id="1963018"/>
    <lineage>
        <taxon>Bacteria</taxon>
        <taxon>Pseudomonadati</taxon>
        <taxon>Pseudomonadota</taxon>
        <taxon>Betaproteobacteria</taxon>
        <taxon>Neisseriales</taxon>
        <taxon>Chitinibacteraceae</taxon>
        <taxon>Chitinimonas</taxon>
    </lineage>
</organism>
<dbReference type="InterPro" id="IPR013215">
    <property type="entry name" value="Cbl-indep_Met_Synth_N"/>
</dbReference>
<keyword evidence="9 10" id="KW-0486">Methionine biosynthesis</keyword>
<feature type="domain" description="Cobalamin-independent methionine synthase MetE C-terminal/archaeal" evidence="11">
    <location>
        <begin position="423"/>
        <end position="745"/>
    </location>
</feature>
<evidence type="ECO:0000313" key="13">
    <source>
        <dbReference type="EMBL" id="MFC4160021.1"/>
    </source>
</evidence>
<evidence type="ECO:0000256" key="7">
    <source>
        <dbReference type="ARBA" id="ARBA00022723"/>
    </source>
</evidence>
<dbReference type="PANTHER" id="PTHR30519">
    <property type="entry name" value="5-METHYLTETRAHYDROPTEROYLTRIGLUTAMATE--HOMOCYSTEINE METHYLTRANSFERASE"/>
    <property type="match status" value="1"/>
</dbReference>
<proteinExistence type="inferred from homology"/>
<dbReference type="EMBL" id="JBHSBU010000001">
    <property type="protein sequence ID" value="MFC4160021.1"/>
    <property type="molecule type" value="Genomic_DNA"/>
</dbReference>
<feature type="binding site" evidence="10">
    <location>
        <position position="662"/>
    </location>
    <ligand>
        <name>Zn(2+)</name>
        <dbReference type="ChEBI" id="CHEBI:29105"/>
        <note>catalytic</note>
    </ligand>
</feature>
<comment type="pathway">
    <text evidence="2 10">Amino-acid biosynthesis; L-methionine biosynthesis via de novo pathway; L-methionine from L-homocysteine (MetE route): step 1/1.</text>
</comment>
<feature type="binding site" evidence="10">
    <location>
        <begin position="428"/>
        <end position="430"/>
    </location>
    <ligand>
        <name>L-homocysteine</name>
        <dbReference type="ChEBI" id="CHEBI:58199"/>
    </ligand>
</feature>
<dbReference type="Proteomes" id="UP001595791">
    <property type="component" value="Unassembled WGS sequence"/>
</dbReference>
<feature type="binding site" evidence="10">
    <location>
        <position position="112"/>
    </location>
    <ligand>
        <name>5-methyltetrahydropteroyltri-L-glutamate</name>
        <dbReference type="ChEBI" id="CHEBI:58207"/>
    </ligand>
</feature>
<dbReference type="CDD" id="cd03312">
    <property type="entry name" value="CIMS_N_terminal_like"/>
    <property type="match status" value="1"/>
</dbReference>
<keyword evidence="4 10" id="KW-0489">Methyltransferase</keyword>
<feature type="binding site" evidence="10">
    <location>
        <begin position="428"/>
        <end position="430"/>
    </location>
    <ligand>
        <name>L-methionine</name>
        <dbReference type="ChEBI" id="CHEBI:57844"/>
    </ligand>
</feature>
<feature type="binding site" evidence="10">
    <location>
        <position position="723"/>
    </location>
    <ligand>
        <name>Zn(2+)</name>
        <dbReference type="ChEBI" id="CHEBI:29105"/>
        <note>catalytic</note>
    </ligand>
</feature>
<dbReference type="InterPro" id="IPR006276">
    <property type="entry name" value="Cobalamin-indep_Met_synthase"/>
</dbReference>
<evidence type="ECO:0000259" key="12">
    <source>
        <dbReference type="Pfam" id="PF08267"/>
    </source>
</evidence>
<comment type="catalytic activity">
    <reaction evidence="10">
        <text>5-methyltetrahydropteroyltri-L-glutamate + L-homocysteine = tetrahydropteroyltri-L-glutamate + L-methionine</text>
        <dbReference type="Rhea" id="RHEA:21196"/>
        <dbReference type="ChEBI" id="CHEBI:57844"/>
        <dbReference type="ChEBI" id="CHEBI:58140"/>
        <dbReference type="ChEBI" id="CHEBI:58199"/>
        <dbReference type="ChEBI" id="CHEBI:58207"/>
        <dbReference type="EC" id="2.1.1.14"/>
    </reaction>
</comment>
<comment type="function">
    <text evidence="1 10">Catalyzes the transfer of a methyl group from 5-methyltetrahydrofolate to homocysteine resulting in methionine formation.</text>
</comment>
<dbReference type="InterPro" id="IPR038071">
    <property type="entry name" value="UROD/MetE-like_sf"/>
</dbReference>
<evidence type="ECO:0000256" key="6">
    <source>
        <dbReference type="ARBA" id="ARBA00022679"/>
    </source>
</evidence>
<reference evidence="14" key="1">
    <citation type="journal article" date="2019" name="Int. J. Syst. Evol. Microbiol.">
        <title>The Global Catalogue of Microorganisms (GCM) 10K type strain sequencing project: providing services to taxonomists for standard genome sequencing and annotation.</title>
        <authorList>
            <consortium name="The Broad Institute Genomics Platform"/>
            <consortium name="The Broad Institute Genome Sequencing Center for Infectious Disease"/>
            <person name="Wu L."/>
            <person name="Ma J."/>
        </authorList>
    </citation>
    <scope>NUCLEOTIDE SEQUENCE [LARGE SCALE GENOMIC DNA]</scope>
    <source>
        <strain evidence="14">LMG 29894</strain>
    </source>
</reference>
<feature type="binding site" evidence="10">
    <location>
        <position position="481"/>
    </location>
    <ligand>
        <name>L-homocysteine</name>
        <dbReference type="ChEBI" id="CHEBI:58199"/>
    </ligand>
</feature>
<dbReference type="EC" id="2.1.1.14" evidence="10"/>
<dbReference type="GO" id="GO:0003871">
    <property type="term" value="F:5-methyltetrahydropteroyltriglutamate-homocysteine S-methyltransferase activity"/>
    <property type="evidence" value="ECO:0007669"/>
    <property type="project" value="UniProtKB-EC"/>
</dbReference>
<feature type="domain" description="Cobalamin-independent methionine synthase MetE N-terminal" evidence="12">
    <location>
        <begin position="4"/>
        <end position="308"/>
    </location>
</feature>
<dbReference type="CDD" id="cd03311">
    <property type="entry name" value="CIMS_C_terminal_like"/>
    <property type="match status" value="1"/>
</dbReference>
<comment type="cofactor">
    <cofactor evidence="10">
        <name>Zn(2+)</name>
        <dbReference type="ChEBI" id="CHEBI:29105"/>
    </cofactor>
    <text evidence="10">Binds 1 zinc ion per subunit.</text>
</comment>
<keyword evidence="10" id="KW-0677">Repeat</keyword>
<feature type="binding site" evidence="10">
    <location>
        <position position="602"/>
    </location>
    <ligand>
        <name>5-methyltetrahydropteroyltri-L-glutamate</name>
        <dbReference type="ChEBI" id="CHEBI:58207"/>
    </ligand>
</feature>
<dbReference type="HAMAP" id="MF_00172">
    <property type="entry name" value="Meth_synth"/>
    <property type="match status" value="1"/>
</dbReference>
<dbReference type="NCBIfam" id="TIGR01371">
    <property type="entry name" value="met_syn_B12ind"/>
    <property type="match status" value="1"/>
</dbReference>
<keyword evidence="5 10" id="KW-0028">Amino-acid biosynthesis</keyword>
<dbReference type="PIRSF" id="PIRSF000382">
    <property type="entry name" value="MeTrfase_B12_ind"/>
    <property type="match status" value="1"/>
</dbReference>
<evidence type="ECO:0000313" key="14">
    <source>
        <dbReference type="Proteomes" id="UP001595791"/>
    </source>
</evidence>